<dbReference type="Gene3D" id="1.20.1250.20">
    <property type="entry name" value="MFS general substrate transporter like domains"/>
    <property type="match status" value="1"/>
</dbReference>
<feature type="transmembrane region" description="Helical" evidence="7">
    <location>
        <begin position="173"/>
        <end position="193"/>
    </location>
</feature>
<evidence type="ECO:0000256" key="2">
    <source>
        <dbReference type="ARBA" id="ARBA00022448"/>
    </source>
</evidence>
<dbReference type="Pfam" id="PF07690">
    <property type="entry name" value="MFS_1"/>
    <property type="match status" value="1"/>
</dbReference>
<feature type="transmembrane region" description="Helical" evidence="7">
    <location>
        <begin position="214"/>
        <end position="232"/>
    </location>
</feature>
<feature type="transmembrane region" description="Helical" evidence="7">
    <location>
        <begin position="343"/>
        <end position="365"/>
    </location>
</feature>
<feature type="transmembrane region" description="Helical" evidence="7">
    <location>
        <begin position="371"/>
        <end position="391"/>
    </location>
</feature>
<feature type="transmembrane region" description="Helical" evidence="7">
    <location>
        <begin position="303"/>
        <end position="322"/>
    </location>
</feature>
<reference evidence="9 10" key="1">
    <citation type="journal article" date="2019" name="Int. J. Syst. Evol. Microbiol.">
        <title>The Global Catalogue of Microorganisms (GCM) 10K type strain sequencing project: providing services to taxonomists for standard genome sequencing and annotation.</title>
        <authorList>
            <consortium name="The Broad Institute Genomics Platform"/>
            <consortium name="The Broad Institute Genome Sequencing Center for Infectious Disease"/>
            <person name="Wu L."/>
            <person name="Ma J."/>
        </authorList>
    </citation>
    <scope>NUCLEOTIDE SEQUENCE [LARGE SCALE GENOMIC DNA]</scope>
    <source>
        <strain evidence="9 10">JCM 14545</strain>
    </source>
</reference>
<dbReference type="PANTHER" id="PTHR23517:SF2">
    <property type="entry name" value="MULTIDRUG RESISTANCE PROTEIN MDTH"/>
    <property type="match status" value="1"/>
</dbReference>
<dbReference type="EMBL" id="BAAANN010000021">
    <property type="protein sequence ID" value="GAA1970534.1"/>
    <property type="molecule type" value="Genomic_DNA"/>
</dbReference>
<dbReference type="InterPro" id="IPR050171">
    <property type="entry name" value="MFS_Transporters"/>
</dbReference>
<keyword evidence="2" id="KW-0813">Transport</keyword>
<dbReference type="InterPro" id="IPR036259">
    <property type="entry name" value="MFS_trans_sf"/>
</dbReference>
<dbReference type="InterPro" id="IPR020846">
    <property type="entry name" value="MFS_dom"/>
</dbReference>
<evidence type="ECO:0000256" key="3">
    <source>
        <dbReference type="ARBA" id="ARBA00022475"/>
    </source>
</evidence>
<dbReference type="RefSeq" id="WP_344423669.1">
    <property type="nucleotide sequence ID" value="NZ_BAAANN010000021.1"/>
</dbReference>
<evidence type="ECO:0000256" key="6">
    <source>
        <dbReference type="ARBA" id="ARBA00023136"/>
    </source>
</evidence>
<keyword evidence="10" id="KW-1185">Reference proteome</keyword>
<feature type="transmembrane region" description="Helical" evidence="7">
    <location>
        <begin position="238"/>
        <end position="262"/>
    </location>
</feature>
<dbReference type="PROSITE" id="PS50850">
    <property type="entry name" value="MFS"/>
    <property type="match status" value="1"/>
</dbReference>
<keyword evidence="4 7" id="KW-0812">Transmembrane</keyword>
<evidence type="ECO:0000259" key="8">
    <source>
        <dbReference type="PROSITE" id="PS50850"/>
    </source>
</evidence>
<evidence type="ECO:0000313" key="9">
    <source>
        <dbReference type="EMBL" id="GAA1970534.1"/>
    </source>
</evidence>
<feature type="transmembrane region" description="Helical" evidence="7">
    <location>
        <begin position="99"/>
        <end position="125"/>
    </location>
</feature>
<keyword evidence="6 7" id="KW-0472">Membrane</keyword>
<proteinExistence type="predicted"/>
<evidence type="ECO:0000313" key="10">
    <source>
        <dbReference type="Proteomes" id="UP001501116"/>
    </source>
</evidence>
<organism evidence="9 10">
    <name type="scientific">Amycolatopsis minnesotensis</name>
    <dbReference type="NCBI Taxonomy" id="337894"/>
    <lineage>
        <taxon>Bacteria</taxon>
        <taxon>Bacillati</taxon>
        <taxon>Actinomycetota</taxon>
        <taxon>Actinomycetes</taxon>
        <taxon>Pseudonocardiales</taxon>
        <taxon>Pseudonocardiaceae</taxon>
        <taxon>Amycolatopsis</taxon>
    </lineage>
</organism>
<gene>
    <name evidence="9" type="ORF">GCM10009754_50520</name>
</gene>
<protein>
    <submittedName>
        <fullName evidence="9">MFS transporter</fullName>
    </submittedName>
</protein>
<dbReference type="Proteomes" id="UP001501116">
    <property type="component" value="Unassembled WGS sequence"/>
</dbReference>
<evidence type="ECO:0000256" key="5">
    <source>
        <dbReference type="ARBA" id="ARBA00022989"/>
    </source>
</evidence>
<comment type="caution">
    <text evidence="9">The sequence shown here is derived from an EMBL/GenBank/DDBJ whole genome shotgun (WGS) entry which is preliminary data.</text>
</comment>
<keyword evidence="3" id="KW-1003">Cell membrane</keyword>
<dbReference type="PANTHER" id="PTHR23517">
    <property type="entry name" value="RESISTANCE PROTEIN MDTM, PUTATIVE-RELATED-RELATED"/>
    <property type="match status" value="1"/>
</dbReference>
<feature type="transmembrane region" description="Helical" evidence="7">
    <location>
        <begin position="16"/>
        <end position="38"/>
    </location>
</feature>
<keyword evidence="5 7" id="KW-1133">Transmembrane helix</keyword>
<comment type="subcellular location">
    <subcellularLocation>
        <location evidence="1">Cell membrane</location>
        <topology evidence="1">Multi-pass membrane protein</topology>
    </subcellularLocation>
</comment>
<evidence type="ECO:0000256" key="4">
    <source>
        <dbReference type="ARBA" id="ARBA00022692"/>
    </source>
</evidence>
<evidence type="ECO:0000256" key="7">
    <source>
        <dbReference type="SAM" id="Phobius"/>
    </source>
</evidence>
<feature type="domain" description="Major facilitator superfamily (MFS) profile" evidence="8">
    <location>
        <begin position="20"/>
        <end position="404"/>
    </location>
</feature>
<dbReference type="InterPro" id="IPR011701">
    <property type="entry name" value="MFS"/>
</dbReference>
<feature type="transmembrane region" description="Helical" evidence="7">
    <location>
        <begin position="274"/>
        <end position="297"/>
    </location>
</feature>
<name>A0ABN2RK91_9PSEU</name>
<dbReference type="SUPFAM" id="SSF103473">
    <property type="entry name" value="MFS general substrate transporter"/>
    <property type="match status" value="1"/>
</dbReference>
<accession>A0ABN2RK91</accession>
<sequence>MTARQERIGTPAPGQWFSAAAGVLLLGSFVSSLSAFLVAPYLATQLSAEAGLSPATVGVLLGTSYWFLRGSSLFAGPVVARFGYRKVMLYGGALRIPGYALLVSHSLVAVTIGLVLVGIGGGLYFPTSKALLLRIVPEQHQLRALSVRNMTANTGVAVGPLLGWLTIQSAGPATLFLATSGAFALLAVLVCALPDPVRPSAPAATVRRSLLSTALLGVVVLSFFLGGLLIQLESIVPIRISGAGLAGLVGIVFATNAVTVVAAQQPVVRFLQRFGTTASVLAGFGLFGSGLALFAVGEFRVPVWIGGTVLFSVGEVLLGLVVDDQVRRFPEGVTTSVYGMAGVLDAFGGLGLGYLGGALIGAARAPADESLVFLAMGIAVILIGAVLAPLLGRARPSAMPTTSR</sequence>
<evidence type="ECO:0000256" key="1">
    <source>
        <dbReference type="ARBA" id="ARBA00004651"/>
    </source>
</evidence>